<dbReference type="RefSeq" id="WP_062613726.1">
    <property type="nucleotide sequence ID" value="NZ_LNIZ01000005.1"/>
</dbReference>
<dbReference type="InterPro" id="IPR006283">
    <property type="entry name" value="ThiL-like"/>
</dbReference>
<comment type="similarity">
    <text evidence="1">Belongs to the thiamine-monophosphate kinase family.</text>
</comment>
<evidence type="ECO:0000259" key="2">
    <source>
        <dbReference type="Pfam" id="PF00586"/>
    </source>
</evidence>
<dbReference type="OrthoDB" id="9802811at2"/>
<reference evidence="4 5" key="1">
    <citation type="submission" date="2015-11" db="EMBL/GenBank/DDBJ databases">
        <title>Draft Genome Sequence of the Type Strain Trueperella bernardiae LCDC 89-0504T, Isolated from Blood Culture.</title>
        <authorList>
            <person name="Bernier A.-M."/>
            <person name="Bernard K."/>
        </authorList>
    </citation>
    <scope>NUCLEOTIDE SEQUENCE [LARGE SCALE GENOMIC DNA]</scope>
    <source>
        <strain evidence="4 5">LCDC 89-0504</strain>
    </source>
</reference>
<comment type="function">
    <text evidence="1">Catalyzes the ATP-dependent phosphorylation of thiamine-monophosphate (TMP) to form thiamine-pyrophosphate (TPP), the active form of vitamin B1.</text>
</comment>
<feature type="domain" description="PurM-like C-terminal" evidence="3">
    <location>
        <begin position="154"/>
        <end position="240"/>
    </location>
</feature>
<feature type="binding site" evidence="1">
    <location>
        <begin position="123"/>
        <end position="124"/>
    </location>
    <ligand>
        <name>ATP</name>
        <dbReference type="ChEBI" id="CHEBI:30616"/>
    </ligand>
</feature>
<dbReference type="AlphaFoldDB" id="A0A0W1KJP3"/>
<feature type="binding site" evidence="1">
    <location>
        <position position="47"/>
    </location>
    <ligand>
        <name>Mg(2+)</name>
        <dbReference type="ChEBI" id="CHEBI:18420"/>
        <label>2</label>
    </ligand>
</feature>
<gene>
    <name evidence="1 4" type="primary">thiL</name>
    <name evidence="4" type="ORF">AQZ59_01168</name>
</gene>
<feature type="binding site" evidence="1">
    <location>
        <position position="149"/>
    </location>
    <ligand>
        <name>ATP</name>
        <dbReference type="ChEBI" id="CHEBI:30616"/>
    </ligand>
</feature>
<dbReference type="InterPro" id="IPR016188">
    <property type="entry name" value="PurM-like_N"/>
</dbReference>
<feature type="binding site" evidence="1">
    <location>
        <position position="315"/>
    </location>
    <ligand>
        <name>substrate</name>
    </ligand>
</feature>
<sequence>MLISHTTEDDLISRFLPLLPRGEGVDVPSGDDCAVLAIAGAAAISTDMLVEGHHFRRDWSGGADIGFRAAMQNLADAVAMGARPRTLVISLGLPGSLEVEWVEDFARGLAEACAPLGVGVDGGDLVGSEAIVIGVTVLGDMEGRAPLRRSDAQIGDRVIHAGNLGHGAAGLALLEAGVDIDAAVAGLVDDFKRPKPPLDAALAAAMAGGVTAMMDVSDGLVRDARRLAKASGVWIDFDPRSLERKLGPLGRAAGRLHADRREWLLTGGEDHGFIATIRPGVALPEGFIDIGEVMGASNGGRVTVGNREVAGFGGWDHFGAGTEE</sequence>
<dbReference type="NCBIfam" id="TIGR01379">
    <property type="entry name" value="thiL"/>
    <property type="match status" value="1"/>
</dbReference>
<feature type="binding site" evidence="1">
    <location>
        <position position="32"/>
    </location>
    <ligand>
        <name>Mg(2+)</name>
        <dbReference type="ChEBI" id="CHEBI:18420"/>
        <label>4</label>
    </ligand>
</feature>
<feature type="binding site" evidence="1">
    <location>
        <position position="76"/>
    </location>
    <ligand>
        <name>Mg(2+)</name>
        <dbReference type="ChEBI" id="CHEBI:18420"/>
        <label>4</label>
    </ligand>
</feature>
<dbReference type="HAMAP" id="MF_02128">
    <property type="entry name" value="TMP_kinase"/>
    <property type="match status" value="1"/>
</dbReference>
<keyword evidence="1" id="KW-0547">Nucleotide-binding</keyword>
<proteinExistence type="inferred from homology"/>
<feature type="binding site" evidence="1">
    <location>
        <position position="45"/>
    </location>
    <ligand>
        <name>Mg(2+)</name>
        <dbReference type="ChEBI" id="CHEBI:18420"/>
        <label>4</label>
    </ligand>
</feature>
<dbReference type="Gene3D" id="3.30.1330.10">
    <property type="entry name" value="PurM-like, N-terminal domain"/>
    <property type="match status" value="1"/>
</dbReference>
<feature type="binding site" evidence="1">
    <location>
        <position position="76"/>
    </location>
    <ligand>
        <name>Mg(2+)</name>
        <dbReference type="ChEBI" id="CHEBI:18420"/>
        <label>3</label>
    </ligand>
</feature>
<feature type="binding site" evidence="1">
    <location>
        <position position="124"/>
    </location>
    <ligand>
        <name>Mg(2+)</name>
        <dbReference type="ChEBI" id="CHEBI:18420"/>
        <label>1</label>
    </ligand>
</feature>
<dbReference type="EMBL" id="LNIZ01000005">
    <property type="protein sequence ID" value="KTF03840.1"/>
    <property type="molecule type" value="Genomic_DNA"/>
</dbReference>
<evidence type="ECO:0000313" key="4">
    <source>
        <dbReference type="EMBL" id="KTF03840.1"/>
    </source>
</evidence>
<feature type="binding site" evidence="1">
    <location>
        <position position="54"/>
    </location>
    <ligand>
        <name>substrate</name>
    </ligand>
</feature>
<dbReference type="GO" id="GO:0000287">
    <property type="term" value="F:magnesium ion binding"/>
    <property type="evidence" value="ECO:0007669"/>
    <property type="project" value="UniProtKB-UniRule"/>
</dbReference>
<dbReference type="UniPathway" id="UPA00060">
    <property type="reaction ID" value="UER00142"/>
</dbReference>
<keyword evidence="1" id="KW-0067">ATP-binding</keyword>
<protein>
    <recommendedName>
        <fullName evidence="1">Thiamine-monophosphate kinase</fullName>
        <shortName evidence="1">TMP kinase</shortName>
        <shortName evidence="1">Thiamine-phosphate kinase</shortName>
        <ecNumber evidence="1">2.7.4.16</ecNumber>
    </recommendedName>
</protein>
<comment type="caution">
    <text evidence="4">The sequence shown here is derived from an EMBL/GenBank/DDBJ whole genome shotgun (WGS) entry which is preliminary data.</text>
</comment>
<dbReference type="InterPro" id="IPR010918">
    <property type="entry name" value="PurM-like_C_dom"/>
</dbReference>
<comment type="miscellaneous">
    <text evidence="1">Reaction mechanism of ThiL seems to utilize a direct, inline transfer of the gamma-phosphate of ATP to TMP rather than a phosphorylated enzyme intermediate.</text>
</comment>
<comment type="pathway">
    <text evidence="1">Cofactor biosynthesis; thiamine diphosphate biosynthesis; thiamine diphosphate from thiamine phosphate: step 1/1.</text>
</comment>
<dbReference type="CDD" id="cd02194">
    <property type="entry name" value="ThiL"/>
    <property type="match status" value="1"/>
</dbReference>
<dbReference type="PATRIC" id="fig|59561.3.peg.1161"/>
<feature type="binding site" evidence="1">
    <location>
        <position position="47"/>
    </location>
    <ligand>
        <name>Mg(2+)</name>
        <dbReference type="ChEBI" id="CHEBI:18420"/>
        <label>1</label>
    </ligand>
</feature>
<evidence type="ECO:0000313" key="5">
    <source>
        <dbReference type="Proteomes" id="UP000054404"/>
    </source>
</evidence>
<dbReference type="PIRSF" id="PIRSF005303">
    <property type="entry name" value="Thiam_monoph_kin"/>
    <property type="match status" value="1"/>
</dbReference>
<dbReference type="InterPro" id="IPR036676">
    <property type="entry name" value="PurM-like_C_sf"/>
</dbReference>
<keyword evidence="1 4" id="KW-0418">Kinase</keyword>
<dbReference type="Gene3D" id="3.90.650.10">
    <property type="entry name" value="PurM-like C-terminal domain"/>
    <property type="match status" value="1"/>
</dbReference>
<comment type="catalytic activity">
    <reaction evidence="1">
        <text>thiamine phosphate + ATP = thiamine diphosphate + ADP</text>
        <dbReference type="Rhea" id="RHEA:15913"/>
        <dbReference type="ChEBI" id="CHEBI:30616"/>
        <dbReference type="ChEBI" id="CHEBI:37575"/>
        <dbReference type="ChEBI" id="CHEBI:58937"/>
        <dbReference type="ChEBI" id="CHEBI:456216"/>
        <dbReference type="EC" id="2.7.4.16"/>
    </reaction>
</comment>
<dbReference type="Pfam" id="PF00586">
    <property type="entry name" value="AIRS"/>
    <property type="match status" value="1"/>
</dbReference>
<name>A0A0W1KJP3_9ACTO</name>
<accession>A0A0W1KJP3</accession>
<dbReference type="SUPFAM" id="SSF55326">
    <property type="entry name" value="PurM N-terminal domain-like"/>
    <property type="match status" value="1"/>
</dbReference>
<dbReference type="GO" id="GO:0009228">
    <property type="term" value="P:thiamine biosynthetic process"/>
    <property type="evidence" value="ECO:0007669"/>
    <property type="project" value="UniProtKB-KW"/>
</dbReference>
<keyword evidence="1 4" id="KW-0808">Transferase</keyword>
<organism evidence="4 5">
    <name type="scientific">Trueperella bernardiae</name>
    <dbReference type="NCBI Taxonomy" id="59561"/>
    <lineage>
        <taxon>Bacteria</taxon>
        <taxon>Bacillati</taxon>
        <taxon>Actinomycetota</taxon>
        <taxon>Actinomycetes</taxon>
        <taxon>Actinomycetales</taxon>
        <taxon>Actinomycetaceae</taxon>
        <taxon>Trueperella</taxon>
    </lineage>
</organism>
<feature type="binding site" evidence="1">
    <location>
        <position position="46"/>
    </location>
    <ligand>
        <name>Mg(2+)</name>
        <dbReference type="ChEBI" id="CHEBI:18420"/>
        <label>1</label>
    </ligand>
</feature>
<feature type="binding site" evidence="1">
    <location>
        <position position="76"/>
    </location>
    <ligand>
        <name>Mg(2+)</name>
        <dbReference type="ChEBI" id="CHEBI:18420"/>
        <label>2</label>
    </ligand>
</feature>
<keyword evidence="1" id="KW-0460">Magnesium</keyword>
<dbReference type="PANTHER" id="PTHR30270">
    <property type="entry name" value="THIAMINE-MONOPHOSPHATE KINASE"/>
    <property type="match status" value="1"/>
</dbReference>
<feature type="binding site" evidence="1">
    <location>
        <position position="32"/>
    </location>
    <ligand>
        <name>Mg(2+)</name>
        <dbReference type="ChEBI" id="CHEBI:18420"/>
        <label>3</label>
    </ligand>
</feature>
<dbReference type="GO" id="GO:0009030">
    <property type="term" value="F:thiamine-phosphate kinase activity"/>
    <property type="evidence" value="ECO:0007669"/>
    <property type="project" value="UniProtKB-UniRule"/>
</dbReference>
<feature type="binding site" evidence="1">
    <location>
        <position position="218"/>
    </location>
    <ligand>
        <name>Mg(2+)</name>
        <dbReference type="ChEBI" id="CHEBI:18420"/>
        <label>5</label>
    </ligand>
</feature>
<dbReference type="PANTHER" id="PTHR30270:SF0">
    <property type="entry name" value="THIAMINE-MONOPHOSPHATE KINASE"/>
    <property type="match status" value="1"/>
</dbReference>
<dbReference type="Pfam" id="PF02769">
    <property type="entry name" value="AIRS_C"/>
    <property type="match status" value="1"/>
</dbReference>
<dbReference type="SUPFAM" id="SSF56042">
    <property type="entry name" value="PurM C-terminal domain-like"/>
    <property type="match status" value="1"/>
</dbReference>
<dbReference type="GO" id="GO:0005524">
    <property type="term" value="F:ATP binding"/>
    <property type="evidence" value="ECO:0007669"/>
    <property type="project" value="UniProtKB-UniRule"/>
</dbReference>
<keyword evidence="1" id="KW-0479">Metal-binding</keyword>
<dbReference type="Proteomes" id="UP000054404">
    <property type="component" value="Unassembled WGS sequence"/>
</dbReference>
<comment type="caution">
    <text evidence="1">Lacks conserved residue(s) required for the propagation of feature annotation.</text>
</comment>
<feature type="binding site" evidence="1">
    <location>
        <position position="217"/>
    </location>
    <ligand>
        <name>ATP</name>
        <dbReference type="ChEBI" id="CHEBI:30616"/>
    </ligand>
</feature>
<feature type="binding site" evidence="1">
    <location>
        <position position="269"/>
    </location>
    <ligand>
        <name>substrate</name>
    </ligand>
</feature>
<dbReference type="InterPro" id="IPR036921">
    <property type="entry name" value="PurM-like_N_sf"/>
</dbReference>
<keyword evidence="1" id="KW-0784">Thiamine biosynthesis</keyword>
<dbReference type="EC" id="2.7.4.16" evidence="1"/>
<evidence type="ECO:0000256" key="1">
    <source>
        <dbReference type="HAMAP-Rule" id="MF_02128"/>
    </source>
</evidence>
<dbReference type="GO" id="GO:0009229">
    <property type="term" value="P:thiamine diphosphate biosynthetic process"/>
    <property type="evidence" value="ECO:0007669"/>
    <property type="project" value="UniProtKB-UniRule"/>
</dbReference>
<feature type="binding site" evidence="1">
    <location>
        <position position="215"/>
    </location>
    <ligand>
        <name>Mg(2+)</name>
        <dbReference type="ChEBI" id="CHEBI:18420"/>
        <label>3</label>
    </ligand>
</feature>
<feature type="domain" description="PurM-like N-terminal" evidence="2">
    <location>
        <begin position="30"/>
        <end position="139"/>
    </location>
</feature>
<evidence type="ECO:0000259" key="3">
    <source>
        <dbReference type="Pfam" id="PF02769"/>
    </source>
</evidence>
<dbReference type="STRING" id="59561.AQZ59_01168"/>
<keyword evidence="5" id="KW-1185">Reference proteome</keyword>